<sequence length="178" mass="19816">MIFKNFAPATLAEQFNLTPQAAACLSAYLVTLPEAQIPQIPSVSADYFCADKENADICAELVRIGQKQATCSMKYWYVTGDEQGPEPMPQVGQLLIVTNWDGEPVAITQITSVTEARFKEITADFAAAEGEGDQSLDWWREAHWRFFSAECDALGIQMTEEVLLVLERFKTVWAKEAA</sequence>
<dbReference type="STRING" id="1654360.EA58_13490"/>
<dbReference type="InterPro" id="IPR009326">
    <property type="entry name" value="DUF984"/>
</dbReference>
<dbReference type="EMBL" id="JMIB01000026">
    <property type="protein sequence ID" value="KDM91158.1"/>
    <property type="molecule type" value="Genomic_DNA"/>
</dbReference>
<protein>
    <submittedName>
        <fullName evidence="2">RNA-binding protein</fullName>
    </submittedName>
</protein>
<evidence type="ECO:0000259" key="1">
    <source>
        <dbReference type="SMART" id="SM01022"/>
    </source>
</evidence>
<dbReference type="AlphaFoldDB" id="A0A066RUX6"/>
<dbReference type="InterPro" id="IPR007374">
    <property type="entry name" value="ASCH_domain"/>
</dbReference>
<dbReference type="Proteomes" id="UP000027192">
    <property type="component" value="Unassembled WGS sequence"/>
</dbReference>
<dbReference type="Pfam" id="PF04266">
    <property type="entry name" value="ASCH"/>
    <property type="match status" value="1"/>
</dbReference>
<dbReference type="CDD" id="cd06553">
    <property type="entry name" value="ASCH_Ef3133_like"/>
    <property type="match status" value="1"/>
</dbReference>
<reference evidence="2 3" key="1">
    <citation type="submission" date="2014-04" db="EMBL/GenBank/DDBJ databases">
        <title>Draft genome sequence of Photobacterium halotolerans S2753: a solonamide, ngercheumicin and holomycin producer.</title>
        <authorList>
            <person name="Machado H.R."/>
            <person name="Gram L."/>
        </authorList>
    </citation>
    <scope>NUCLEOTIDE SEQUENCE [LARGE SCALE GENOMIC DNA]</scope>
    <source>
        <strain evidence="2 3">S2753</strain>
    </source>
</reference>
<accession>A0A066RUX6</accession>
<dbReference type="SMART" id="SM01022">
    <property type="entry name" value="ASCH"/>
    <property type="match status" value="1"/>
</dbReference>
<comment type="caution">
    <text evidence="2">The sequence shown here is derived from an EMBL/GenBank/DDBJ whole genome shotgun (WGS) entry which is preliminary data.</text>
</comment>
<keyword evidence="3" id="KW-1185">Reference proteome</keyword>
<evidence type="ECO:0000313" key="2">
    <source>
        <dbReference type="EMBL" id="KDM91158.1"/>
    </source>
</evidence>
<dbReference type="OrthoDB" id="9807542at2"/>
<dbReference type="PANTHER" id="PTHR39203">
    <property type="entry name" value="CYTOPLASMIC PROTEIN-RELATED"/>
    <property type="match status" value="1"/>
</dbReference>
<dbReference type="SUPFAM" id="SSF88697">
    <property type="entry name" value="PUA domain-like"/>
    <property type="match status" value="1"/>
</dbReference>
<dbReference type="PANTHER" id="PTHR39203:SF1">
    <property type="entry name" value="CYTOPLASMIC PROTEIN"/>
    <property type="match status" value="1"/>
</dbReference>
<evidence type="ECO:0000313" key="3">
    <source>
        <dbReference type="Proteomes" id="UP000027192"/>
    </source>
</evidence>
<feature type="domain" description="ASCH" evidence="1">
    <location>
        <begin position="46"/>
        <end position="173"/>
    </location>
</feature>
<name>A0A066RUX6_9GAMM</name>
<proteinExistence type="predicted"/>
<gene>
    <name evidence="2" type="ORF">EA58_13490</name>
</gene>
<dbReference type="Gene3D" id="3.10.400.10">
    <property type="entry name" value="Sulfate adenylyltransferase"/>
    <property type="match status" value="1"/>
</dbReference>
<dbReference type="InterPro" id="IPR015947">
    <property type="entry name" value="PUA-like_sf"/>
</dbReference>
<organism evidence="2 3">
    <name type="scientific">Photobacterium galatheae</name>
    <dbReference type="NCBI Taxonomy" id="1654360"/>
    <lineage>
        <taxon>Bacteria</taxon>
        <taxon>Pseudomonadati</taxon>
        <taxon>Pseudomonadota</taxon>
        <taxon>Gammaproteobacteria</taxon>
        <taxon>Vibrionales</taxon>
        <taxon>Vibrionaceae</taxon>
        <taxon>Photobacterium</taxon>
    </lineage>
</organism>